<accession>A0A1G6L2V1</accession>
<organism evidence="1 2">
    <name type="scientific">Terribacillus halophilus</name>
    <dbReference type="NCBI Taxonomy" id="361279"/>
    <lineage>
        <taxon>Bacteria</taxon>
        <taxon>Bacillati</taxon>
        <taxon>Bacillota</taxon>
        <taxon>Bacilli</taxon>
        <taxon>Bacillales</taxon>
        <taxon>Bacillaceae</taxon>
        <taxon>Terribacillus</taxon>
    </lineage>
</organism>
<dbReference type="Pfam" id="PF13181">
    <property type="entry name" value="TPR_8"/>
    <property type="match status" value="1"/>
</dbReference>
<dbReference type="InterPro" id="IPR011990">
    <property type="entry name" value="TPR-like_helical_dom_sf"/>
</dbReference>
<evidence type="ECO:0000313" key="1">
    <source>
        <dbReference type="EMBL" id="SDC37504.1"/>
    </source>
</evidence>
<dbReference type="RefSeq" id="WP_093726078.1">
    <property type="nucleotide sequence ID" value="NZ_FMZB01000002.1"/>
</dbReference>
<dbReference type="AlphaFoldDB" id="A0A1G6L2V1"/>
<dbReference type="SUPFAM" id="SSF48452">
    <property type="entry name" value="TPR-like"/>
    <property type="match status" value="1"/>
</dbReference>
<evidence type="ECO:0000313" key="2">
    <source>
        <dbReference type="Proteomes" id="UP000198666"/>
    </source>
</evidence>
<sequence length="351" mass="41831">MGQNITKPVDDITAQLDNWSISIRLDKREAAATIHEYLKSFINDFSTDTLIKYTLLESRFYLMQKDLVNSAVAIDNAKTYLDHFHDIHRHYLHLAEGILFYDEKRYQDALHCFEKAEKYLNQLQDSVEIGEFHLRKAMTYYFLDITTLSALHAERAIEALKPYKTFEFLLARAEMLQGMNYMDLQDFELSEEHLHKALISYKNIDNQYFITTTNLNLGLLYVQRELPEAAIRYLEEARKNKQERIHLKILYLLADSYWKTNHPSKAMEAYTEGFQKSIDTDDLTMKWEFAMLHKKFEDRVNYESVWQEGIEYFRKVNDLFNVRLYSKELALHYTETKQYELATRYYLLASI</sequence>
<dbReference type="Proteomes" id="UP000198666">
    <property type="component" value="Unassembled WGS sequence"/>
</dbReference>
<dbReference type="EMBL" id="FMZB01000002">
    <property type="protein sequence ID" value="SDC37504.1"/>
    <property type="molecule type" value="Genomic_DNA"/>
</dbReference>
<proteinExistence type="predicted"/>
<name>A0A1G6L2V1_9BACI</name>
<dbReference type="Gene3D" id="1.25.40.10">
    <property type="entry name" value="Tetratricopeptide repeat domain"/>
    <property type="match status" value="1"/>
</dbReference>
<reference evidence="2" key="1">
    <citation type="submission" date="2016-10" db="EMBL/GenBank/DDBJ databases">
        <authorList>
            <person name="Varghese N."/>
            <person name="Submissions S."/>
        </authorList>
    </citation>
    <scope>NUCLEOTIDE SEQUENCE [LARGE SCALE GENOMIC DNA]</scope>
    <source>
        <strain evidence="2">DSM 21620</strain>
    </source>
</reference>
<dbReference type="SMART" id="SM00028">
    <property type="entry name" value="TPR"/>
    <property type="match status" value="4"/>
</dbReference>
<dbReference type="STRING" id="361279.SAMN05421663_102233"/>
<keyword evidence="2" id="KW-1185">Reference proteome</keyword>
<dbReference type="OrthoDB" id="2957368at2"/>
<dbReference type="InterPro" id="IPR019734">
    <property type="entry name" value="TPR_rpt"/>
</dbReference>
<gene>
    <name evidence="1" type="ORF">SAMN05421663_102233</name>
</gene>
<protein>
    <submittedName>
        <fullName evidence="1">Response regulator aspartate phosphatase C</fullName>
    </submittedName>
</protein>
<dbReference type="Pfam" id="PF13424">
    <property type="entry name" value="TPR_12"/>
    <property type="match status" value="1"/>
</dbReference>